<gene>
    <name evidence="1" type="ORF">ETSY1_42835</name>
</gene>
<reference evidence="1 2" key="1">
    <citation type="journal article" date="2014" name="Nature">
        <title>An environmental bacterial taxon with a large and distinct metabolic repertoire.</title>
        <authorList>
            <person name="Wilson M.C."/>
            <person name="Mori T."/>
            <person name="Ruckert C."/>
            <person name="Uria A.R."/>
            <person name="Helf M.J."/>
            <person name="Takada K."/>
            <person name="Gernert C."/>
            <person name="Steffens U.A."/>
            <person name="Heycke N."/>
            <person name="Schmitt S."/>
            <person name="Rinke C."/>
            <person name="Helfrich E.J."/>
            <person name="Brachmann A.O."/>
            <person name="Gurgui C."/>
            <person name="Wakimoto T."/>
            <person name="Kracht M."/>
            <person name="Crusemann M."/>
            <person name="Hentschel U."/>
            <person name="Abe I."/>
            <person name="Matsunaga S."/>
            <person name="Kalinowski J."/>
            <person name="Takeyama H."/>
            <person name="Piel J."/>
        </authorList>
    </citation>
    <scope>NUCLEOTIDE SEQUENCE [LARGE SCALE GENOMIC DNA]</scope>
    <source>
        <strain evidence="2">TSY1</strain>
    </source>
</reference>
<evidence type="ECO:0000313" key="1">
    <source>
        <dbReference type="EMBL" id="ETW92626.1"/>
    </source>
</evidence>
<accession>W4L5L1</accession>
<dbReference type="AlphaFoldDB" id="W4L5L1"/>
<evidence type="ECO:0000313" key="2">
    <source>
        <dbReference type="Proteomes" id="UP000019141"/>
    </source>
</evidence>
<dbReference type="EMBL" id="AZHW01001419">
    <property type="protein sequence ID" value="ETW92626.1"/>
    <property type="molecule type" value="Genomic_DNA"/>
</dbReference>
<proteinExistence type="predicted"/>
<name>W4L5L1_ENTF1</name>
<sequence length="159" mass="18522">MPSEEFRDTLYLGEHWYNADSNASQTWWKEKQPIEPIIRQSLICAIELAGDLPIDSYWVPIGNRSVHPNKYHRGVFRADEYPFEVVLSRGEWQLTRLIITPPSPRPLRMERYIQPTDIWIVQDRDEPFPKGGTKIFEEVGVAMTQLYEQPEPASVTYGS</sequence>
<comment type="caution">
    <text evidence="1">The sequence shown here is derived from an EMBL/GenBank/DDBJ whole genome shotgun (WGS) entry which is preliminary data.</text>
</comment>
<keyword evidence="2" id="KW-1185">Reference proteome</keyword>
<dbReference type="Proteomes" id="UP000019141">
    <property type="component" value="Unassembled WGS sequence"/>
</dbReference>
<organism evidence="1 2">
    <name type="scientific">Entotheonella factor</name>
    <dbReference type="NCBI Taxonomy" id="1429438"/>
    <lineage>
        <taxon>Bacteria</taxon>
        <taxon>Pseudomonadati</taxon>
        <taxon>Nitrospinota/Tectimicrobiota group</taxon>
        <taxon>Candidatus Tectimicrobiota</taxon>
        <taxon>Candidatus Entotheonellia</taxon>
        <taxon>Candidatus Entotheonellales</taxon>
        <taxon>Candidatus Entotheonellaceae</taxon>
        <taxon>Candidatus Entotheonella</taxon>
    </lineage>
</organism>
<protein>
    <submittedName>
        <fullName evidence="1">Uncharacterized protein</fullName>
    </submittedName>
</protein>
<dbReference type="HOGENOM" id="CLU_1657610_0_0_7"/>